<dbReference type="Pfam" id="PF13041">
    <property type="entry name" value="PPR_2"/>
    <property type="match status" value="1"/>
</dbReference>
<dbReference type="EMBL" id="CAWUPB010001197">
    <property type="protein sequence ID" value="CAK7357208.1"/>
    <property type="molecule type" value="Genomic_DNA"/>
</dbReference>
<comment type="similarity">
    <text evidence="1">Belongs to the PPR family. P subfamily.</text>
</comment>
<keyword evidence="5" id="KW-1185">Reference proteome</keyword>
<dbReference type="Gene3D" id="1.25.40.10">
    <property type="entry name" value="Tetratricopeptide repeat domain"/>
    <property type="match status" value="7"/>
</dbReference>
<feature type="repeat" description="PPR" evidence="3">
    <location>
        <begin position="196"/>
        <end position="230"/>
    </location>
</feature>
<dbReference type="PANTHER" id="PTHR47936:SF1">
    <property type="entry name" value="PENTATRICOPEPTIDE REPEAT-CONTAINING PROTEIN GUN1, CHLOROPLASTIC"/>
    <property type="match status" value="1"/>
</dbReference>
<feature type="repeat" description="PPR" evidence="3">
    <location>
        <begin position="503"/>
        <end position="537"/>
    </location>
</feature>
<evidence type="ECO:0000256" key="1">
    <source>
        <dbReference type="ARBA" id="ARBA00007626"/>
    </source>
</evidence>
<dbReference type="PROSITE" id="PS51375">
    <property type="entry name" value="PPR"/>
    <property type="match status" value="9"/>
</dbReference>
<dbReference type="AlphaFoldDB" id="A0AAV1SVG2"/>
<feature type="repeat" description="PPR" evidence="3">
    <location>
        <begin position="538"/>
        <end position="572"/>
    </location>
</feature>
<dbReference type="NCBIfam" id="TIGR00756">
    <property type="entry name" value="PPR"/>
    <property type="match status" value="6"/>
</dbReference>
<protein>
    <recommendedName>
        <fullName evidence="6">Pentatricopeptide repeat-containing protein</fullName>
    </recommendedName>
</protein>
<dbReference type="PANTHER" id="PTHR47936">
    <property type="entry name" value="PPR_LONG DOMAIN-CONTAINING PROTEIN"/>
    <property type="match status" value="1"/>
</dbReference>
<feature type="repeat" description="PPR" evidence="3">
    <location>
        <begin position="813"/>
        <end position="846"/>
    </location>
</feature>
<dbReference type="GO" id="GO:0010019">
    <property type="term" value="P:chloroplast-nucleus signaling pathway"/>
    <property type="evidence" value="ECO:0007669"/>
    <property type="project" value="TreeGrafter"/>
</dbReference>
<keyword evidence="2" id="KW-0677">Repeat</keyword>
<dbReference type="GO" id="GO:0031930">
    <property type="term" value="P:mitochondria-nucleus signaling pathway"/>
    <property type="evidence" value="ECO:0007669"/>
    <property type="project" value="TreeGrafter"/>
</dbReference>
<feature type="repeat" description="PPR" evidence="3">
    <location>
        <begin position="847"/>
        <end position="881"/>
    </location>
</feature>
<reference evidence="4 5" key="1">
    <citation type="submission" date="2024-01" db="EMBL/GenBank/DDBJ databases">
        <authorList>
            <person name="Waweru B."/>
        </authorList>
    </citation>
    <scope>NUCLEOTIDE SEQUENCE [LARGE SCALE GENOMIC DNA]</scope>
</reference>
<feature type="repeat" description="PPR" evidence="3">
    <location>
        <begin position="450"/>
        <end position="484"/>
    </location>
</feature>
<dbReference type="InterPro" id="IPR011990">
    <property type="entry name" value="TPR-like_helical_dom_sf"/>
</dbReference>
<organism evidence="4 5">
    <name type="scientific">Dovyalis caffra</name>
    <dbReference type="NCBI Taxonomy" id="77055"/>
    <lineage>
        <taxon>Eukaryota</taxon>
        <taxon>Viridiplantae</taxon>
        <taxon>Streptophyta</taxon>
        <taxon>Embryophyta</taxon>
        <taxon>Tracheophyta</taxon>
        <taxon>Spermatophyta</taxon>
        <taxon>Magnoliopsida</taxon>
        <taxon>eudicotyledons</taxon>
        <taxon>Gunneridae</taxon>
        <taxon>Pentapetalae</taxon>
        <taxon>rosids</taxon>
        <taxon>fabids</taxon>
        <taxon>Malpighiales</taxon>
        <taxon>Salicaceae</taxon>
        <taxon>Flacourtieae</taxon>
        <taxon>Dovyalis</taxon>
    </lineage>
</organism>
<evidence type="ECO:0000313" key="4">
    <source>
        <dbReference type="EMBL" id="CAK7357208.1"/>
    </source>
</evidence>
<feature type="repeat" description="PPR" evidence="3">
    <location>
        <begin position="676"/>
        <end position="710"/>
    </location>
</feature>
<dbReference type="Pfam" id="PF01535">
    <property type="entry name" value="PPR"/>
    <property type="match status" value="5"/>
</dbReference>
<name>A0AAV1SVG2_9ROSI</name>
<dbReference type="Pfam" id="PF13812">
    <property type="entry name" value="PPR_3"/>
    <property type="match status" value="2"/>
</dbReference>
<dbReference type="InterPro" id="IPR002885">
    <property type="entry name" value="PPR_rpt"/>
</dbReference>
<feature type="repeat" description="PPR" evidence="3">
    <location>
        <begin position="415"/>
        <end position="449"/>
    </location>
</feature>
<proteinExistence type="inferred from homology"/>
<evidence type="ECO:0000313" key="5">
    <source>
        <dbReference type="Proteomes" id="UP001314170"/>
    </source>
</evidence>
<dbReference type="Proteomes" id="UP001314170">
    <property type="component" value="Unassembled WGS sequence"/>
</dbReference>
<evidence type="ECO:0000256" key="3">
    <source>
        <dbReference type="PROSITE-ProRule" id="PRU00708"/>
    </source>
</evidence>
<dbReference type="GO" id="GO:0009507">
    <property type="term" value="C:chloroplast"/>
    <property type="evidence" value="ECO:0007669"/>
    <property type="project" value="TreeGrafter"/>
</dbReference>
<comment type="caution">
    <text evidence="4">The sequence shown here is derived from an EMBL/GenBank/DDBJ whole genome shotgun (WGS) entry which is preliminary data.</text>
</comment>
<accession>A0AAV1SVG2</accession>
<evidence type="ECO:0000256" key="2">
    <source>
        <dbReference type="ARBA" id="ARBA00022737"/>
    </source>
</evidence>
<feature type="repeat" description="PPR" evidence="3">
    <location>
        <begin position="608"/>
        <end position="642"/>
    </location>
</feature>
<dbReference type="SUPFAM" id="SSF81901">
    <property type="entry name" value="HCP-like"/>
    <property type="match status" value="1"/>
</dbReference>
<gene>
    <name evidence="4" type="ORF">DCAF_LOCUS27493</name>
</gene>
<sequence>MLSIKQVTKSSRSLLFPLLLFNFKNNSTSLISPTCSTSSSSSSSTTTSLYCCFYYDYSTAAAAAANTRDRGLIAKNVASSIKEWFEQGRNELLDRIFLTIRKHGEDKDTLGFALSQLRLPLNEKFVLDVLAYGNARKEIYSCVKFFDWAGHKGGFFHTRATFHAFFKILSKSEGMSVMLDFLDSYSETRDLYFHHNVRFYTVLVMGYAVAGKTDDALQLFGRMRFQGLDLDAFSYHVLLNSLIQHNSLEAFEVIFKQISLRGFENAVTRFLKVKYLCQQKLLDEAEAYFRKLVSEGKGNKDRSGERFGYAQALRVLVDGFCQNGLYVKASGLIEEISKLELVAMEPAYGIWLKNLVHAGEIDAASEFLKSKNSLEGYVPDIFRCNFLLSRLLKDNRLGDACDLLIEMKENQLSTDTVTMNAALCFFCKAGMVEVAYELYKSNLLLGFSPNSLAYNYLINSLCGEGSSDEAYSLLKNSIRQGVSLLDMMMDLVLLALSKNHTLGDSTYNKFMSTLCRAGRVEDAYVMLGEFNRRNRAATEATYRLLIYGFNKSNRGDMAARLLLEMQDKGHQPTRKLFRAVICCLCDMKNPEMYFFKLLEMQLSCHESDANVYNFFIDGAGHSKKPELAREVFEIMQRNGIEANICSHIFLLKAYLRNERISEALNFFKATPDSKMGKKLYSAMVVGLCGVKRTSLALDFLKEMRNKGMVPGMECYDAIVQLLCSTKNYDVVINIINDLKKCRHRLTSFIGNVLLLHSLKSKELYEAWVRSRDVQNGTSSDLSNLGLLIGAFSGHFEVSLEYLEEVIEQYFSRDIYTYNLLLRMLAKRDLDHALELFYRLCDRGYEPNRWTFDIMAHGHFKHGRKVQGMLWVEEMWKKGFDPTEGTLRFLSR</sequence>
<evidence type="ECO:0008006" key="6">
    <source>
        <dbReference type="Google" id="ProtNLM"/>
    </source>
</evidence>